<dbReference type="PANTHER" id="PTHR13121:SF0">
    <property type="entry name" value="PHOSPHATIDYLINOSITOL GLYCAN ANCHOR BIOSYNTHESIS CLASS U PROTEIN"/>
    <property type="match status" value="1"/>
</dbReference>
<evidence type="ECO:0000256" key="7">
    <source>
        <dbReference type="ARBA" id="ARBA00022989"/>
    </source>
</evidence>
<evidence type="ECO:0000256" key="4">
    <source>
        <dbReference type="ARBA" id="ARBA00022502"/>
    </source>
</evidence>
<evidence type="ECO:0000313" key="11">
    <source>
        <dbReference type="Proteomes" id="UP000245783"/>
    </source>
</evidence>
<dbReference type="GeneID" id="37037653"/>
<dbReference type="GO" id="GO:0006506">
    <property type="term" value="P:GPI anchor biosynthetic process"/>
    <property type="evidence" value="ECO:0007669"/>
    <property type="project" value="UniProtKB-UniPathway"/>
</dbReference>
<proteinExistence type="inferred from homology"/>
<evidence type="ECO:0000256" key="5">
    <source>
        <dbReference type="ARBA" id="ARBA00022692"/>
    </source>
</evidence>
<dbReference type="Pfam" id="PF06728">
    <property type="entry name" value="PIG-U"/>
    <property type="match status" value="1"/>
</dbReference>
<organism evidence="10 11">
    <name type="scientific">Ceraceosorus guamensis</name>
    <dbReference type="NCBI Taxonomy" id="1522189"/>
    <lineage>
        <taxon>Eukaryota</taxon>
        <taxon>Fungi</taxon>
        <taxon>Dikarya</taxon>
        <taxon>Basidiomycota</taxon>
        <taxon>Ustilaginomycotina</taxon>
        <taxon>Exobasidiomycetes</taxon>
        <taxon>Ceraceosorales</taxon>
        <taxon>Ceraceosoraceae</taxon>
        <taxon>Ceraceosorus</taxon>
    </lineage>
</organism>
<dbReference type="FunCoup" id="A0A316WAU7">
    <property type="interactions" value="409"/>
</dbReference>
<keyword evidence="7 9" id="KW-1133">Transmembrane helix</keyword>
<comment type="subcellular location">
    <subcellularLocation>
        <location evidence="1">Endoplasmic reticulum membrane</location>
        <topology evidence="1">Multi-pass membrane protein</topology>
    </subcellularLocation>
</comment>
<name>A0A316WAU7_9BASI</name>
<dbReference type="OrthoDB" id="549017at2759"/>
<keyword evidence="4" id="KW-0337">GPI-anchor biosynthesis</keyword>
<evidence type="ECO:0000256" key="8">
    <source>
        <dbReference type="ARBA" id="ARBA00023136"/>
    </source>
</evidence>
<dbReference type="STRING" id="1522189.A0A316WAU7"/>
<protein>
    <submittedName>
        <fullName evidence="10">PIG-U-domain-containing protein</fullName>
    </submittedName>
</protein>
<gene>
    <name evidence="10" type="ORF">IE81DRAFT_344182</name>
</gene>
<comment type="pathway">
    <text evidence="2">Glycolipid biosynthesis; glycosylphosphatidylinositol-anchor biosynthesis.</text>
</comment>
<feature type="transmembrane region" description="Helical" evidence="9">
    <location>
        <begin position="378"/>
        <end position="403"/>
    </location>
</feature>
<accession>A0A316WAU7</accession>
<reference evidence="10 11" key="1">
    <citation type="journal article" date="2018" name="Mol. Biol. Evol.">
        <title>Broad Genomic Sampling Reveals a Smut Pathogenic Ancestry of the Fungal Clade Ustilaginomycotina.</title>
        <authorList>
            <person name="Kijpornyongpan T."/>
            <person name="Mondo S.J."/>
            <person name="Barry K."/>
            <person name="Sandor L."/>
            <person name="Lee J."/>
            <person name="Lipzen A."/>
            <person name="Pangilinan J."/>
            <person name="LaButti K."/>
            <person name="Hainaut M."/>
            <person name="Henrissat B."/>
            <person name="Grigoriev I.V."/>
            <person name="Spatafora J.W."/>
            <person name="Aime M.C."/>
        </authorList>
    </citation>
    <scope>NUCLEOTIDE SEQUENCE [LARGE SCALE GENOMIC DNA]</scope>
    <source>
        <strain evidence="10 11">MCA 4658</strain>
    </source>
</reference>
<keyword evidence="11" id="KW-1185">Reference proteome</keyword>
<evidence type="ECO:0000256" key="6">
    <source>
        <dbReference type="ARBA" id="ARBA00022824"/>
    </source>
</evidence>
<dbReference type="UniPathway" id="UPA00196"/>
<evidence type="ECO:0000256" key="1">
    <source>
        <dbReference type="ARBA" id="ARBA00004477"/>
    </source>
</evidence>
<dbReference type="EMBL" id="KZ819352">
    <property type="protein sequence ID" value="PWN46118.1"/>
    <property type="molecule type" value="Genomic_DNA"/>
</dbReference>
<feature type="transmembrane region" description="Helical" evidence="9">
    <location>
        <begin position="215"/>
        <end position="237"/>
    </location>
</feature>
<sequence length="446" mass="48679">MSSSSATLTRLIVVLTLATALRVLLFPLSKSLELARRPELSVPISSLFALREASWLHSRWIAAGSSSHAHPYAGDNPVSPLLVYVLESFLGDEHKEIWLWATVDLVAGLVLASCAAVRSRNSVKGMLQGSPALGPDVAAALYLFSPYTIASCLAKSASPLTNLLVLLSTLGALTGSRLLTTTALAGATLSSLTPILLAPPLLMLCAQRSPSARPILHASLTSLALLATLSGGLYASYHLSGSSWRFLERVYSPIILLPDLTPNIGLWWYFFIEIFDHFRNFFLLVFNVHLASYTAPMTIKYSSDPLFAVTALSGVISAFKSYPTMGDTSLFLALVALHVDLLPYLRYPTVSVLLYLYATLLLPTFHHLWLQAGSGNANFYYAITLVWGLAQGSLLLDLMWAWGRAAWERQRPRISPAQALADEKIAMLRAKESLVPQKLVRDVIQI</sequence>
<evidence type="ECO:0000256" key="2">
    <source>
        <dbReference type="ARBA" id="ARBA00004687"/>
    </source>
</evidence>
<dbReference type="Proteomes" id="UP000245783">
    <property type="component" value="Unassembled WGS sequence"/>
</dbReference>
<evidence type="ECO:0000256" key="9">
    <source>
        <dbReference type="SAM" id="Phobius"/>
    </source>
</evidence>
<evidence type="ECO:0000256" key="3">
    <source>
        <dbReference type="ARBA" id="ARBA00010026"/>
    </source>
</evidence>
<dbReference type="InterPro" id="IPR009600">
    <property type="entry name" value="PIG-U"/>
</dbReference>
<feature type="transmembrane region" description="Helical" evidence="9">
    <location>
        <begin position="328"/>
        <end position="345"/>
    </location>
</feature>
<feature type="transmembrane region" description="Helical" evidence="9">
    <location>
        <begin position="352"/>
        <end position="372"/>
    </location>
</feature>
<dbReference type="InParanoid" id="A0A316WAU7"/>
<comment type="similarity">
    <text evidence="3">Belongs to the PIGU family.</text>
</comment>
<feature type="transmembrane region" description="Helical" evidence="9">
    <location>
        <begin position="178"/>
        <end position="203"/>
    </location>
</feature>
<evidence type="ECO:0000313" key="10">
    <source>
        <dbReference type="EMBL" id="PWN46118.1"/>
    </source>
</evidence>
<keyword evidence="6" id="KW-0256">Endoplasmic reticulum</keyword>
<keyword evidence="8 9" id="KW-0472">Membrane</keyword>
<dbReference type="GO" id="GO:0016255">
    <property type="term" value="P:attachment of GPI anchor to protein"/>
    <property type="evidence" value="ECO:0007669"/>
    <property type="project" value="InterPro"/>
</dbReference>
<dbReference type="RefSeq" id="XP_025373278.1">
    <property type="nucleotide sequence ID" value="XM_025515783.1"/>
</dbReference>
<dbReference type="AlphaFoldDB" id="A0A316WAU7"/>
<dbReference type="PANTHER" id="PTHR13121">
    <property type="entry name" value="GPI TRANSAMIDASE COMPONENT PIG-U"/>
    <property type="match status" value="1"/>
</dbReference>
<keyword evidence="5 9" id="KW-0812">Transmembrane</keyword>
<dbReference type="GO" id="GO:0042765">
    <property type="term" value="C:GPI-anchor transamidase complex"/>
    <property type="evidence" value="ECO:0007669"/>
    <property type="project" value="InterPro"/>
</dbReference>
<feature type="transmembrane region" description="Helical" evidence="9">
    <location>
        <begin position="97"/>
        <end position="117"/>
    </location>
</feature>